<keyword evidence="2" id="KW-0732">Signal</keyword>
<name>A0A2N5CF38_9BURK</name>
<dbReference type="PANTHER" id="PTHR42928">
    <property type="entry name" value="TRICARBOXYLATE-BINDING PROTEIN"/>
    <property type="match status" value="1"/>
</dbReference>
<dbReference type="InterPro" id="IPR042100">
    <property type="entry name" value="Bug_dom1"/>
</dbReference>
<accession>A0A2N5CF38</accession>
<dbReference type="InterPro" id="IPR006311">
    <property type="entry name" value="TAT_signal"/>
</dbReference>
<dbReference type="STRING" id="82633.GCA_000974605_03284"/>
<dbReference type="CDD" id="cd07012">
    <property type="entry name" value="PBP2_Bug_TTT"/>
    <property type="match status" value="1"/>
</dbReference>
<protein>
    <submittedName>
        <fullName evidence="3">Tripartite tricarboxylate transporter substrate binding protein</fullName>
    </submittedName>
</protein>
<sequence>MTRISRRLFGAAALVATAVAAMLGTAPARAQQPYPNQPIRLIVPFAPGGAVDQTARTISNALGKQLGQTVVIENKPGASGSLGAGDLARARPDGYTLMLALDSQAVNHYTVKNLRFDTFTSFDYLSLLVTTPQVLVVRSDMQVKTVDQLVAYLKMHPETSYGSAGTASAGHVNSAQLNIAKQLSTTHIPYKGAAPLLTDLLGGHIQYAFAGLSVMLPHIQAGKIRALAVSSPKRSAMLPDVPTMSESIPGFEYPTWIGLVAPKGLPSDVREKILAAIREVMHDPDVSKRFAENAFDIVNNSPEAFSARVKKDSDVMADLVKRKIIVAE</sequence>
<evidence type="ECO:0000313" key="4">
    <source>
        <dbReference type="Proteomes" id="UP000234341"/>
    </source>
</evidence>
<dbReference type="Pfam" id="PF03401">
    <property type="entry name" value="TctC"/>
    <property type="match status" value="1"/>
</dbReference>
<dbReference type="InterPro" id="IPR005064">
    <property type="entry name" value="BUG"/>
</dbReference>
<comment type="similarity">
    <text evidence="1">Belongs to the UPF0065 (bug) family.</text>
</comment>
<dbReference type="PANTHER" id="PTHR42928:SF5">
    <property type="entry name" value="BLR1237 PROTEIN"/>
    <property type="match status" value="1"/>
</dbReference>
<comment type="caution">
    <text evidence="3">The sequence shown here is derived from an EMBL/GenBank/DDBJ whole genome shotgun (WGS) entry which is preliminary data.</text>
</comment>
<gene>
    <name evidence="3" type="ORF">CYJ10_10500</name>
</gene>
<dbReference type="AlphaFoldDB" id="A0A2N5CF38"/>
<dbReference type="Gene3D" id="3.40.190.150">
    <property type="entry name" value="Bordetella uptake gene, domain 1"/>
    <property type="match status" value="1"/>
</dbReference>
<evidence type="ECO:0000256" key="1">
    <source>
        <dbReference type="ARBA" id="ARBA00006987"/>
    </source>
</evidence>
<dbReference type="PROSITE" id="PS51318">
    <property type="entry name" value="TAT"/>
    <property type="match status" value="1"/>
</dbReference>
<evidence type="ECO:0000313" key="3">
    <source>
        <dbReference type="EMBL" id="PLQ00850.1"/>
    </source>
</evidence>
<dbReference type="Gene3D" id="3.40.190.10">
    <property type="entry name" value="Periplasmic binding protein-like II"/>
    <property type="match status" value="1"/>
</dbReference>
<proteinExistence type="inferred from homology"/>
<feature type="chain" id="PRO_5014710679" evidence="2">
    <location>
        <begin position="31"/>
        <end position="328"/>
    </location>
</feature>
<evidence type="ECO:0000256" key="2">
    <source>
        <dbReference type="SAM" id="SignalP"/>
    </source>
</evidence>
<dbReference type="PIRSF" id="PIRSF017082">
    <property type="entry name" value="YflP"/>
    <property type="match status" value="1"/>
</dbReference>
<dbReference type="Proteomes" id="UP000234341">
    <property type="component" value="Unassembled WGS sequence"/>
</dbReference>
<feature type="signal peptide" evidence="2">
    <location>
        <begin position="1"/>
        <end position="30"/>
    </location>
</feature>
<organism evidence="3 4">
    <name type="scientific">Cupriavidus pauculus</name>
    <dbReference type="NCBI Taxonomy" id="82633"/>
    <lineage>
        <taxon>Bacteria</taxon>
        <taxon>Pseudomonadati</taxon>
        <taxon>Pseudomonadota</taxon>
        <taxon>Betaproteobacteria</taxon>
        <taxon>Burkholderiales</taxon>
        <taxon>Burkholderiaceae</taxon>
        <taxon>Cupriavidus</taxon>
    </lineage>
</organism>
<dbReference type="EMBL" id="PJRP01000003">
    <property type="protein sequence ID" value="PLQ00850.1"/>
    <property type="molecule type" value="Genomic_DNA"/>
</dbReference>
<dbReference type="SUPFAM" id="SSF53850">
    <property type="entry name" value="Periplasmic binding protein-like II"/>
    <property type="match status" value="1"/>
</dbReference>
<dbReference type="RefSeq" id="WP_101681415.1">
    <property type="nucleotide sequence ID" value="NZ_PJRP01000003.1"/>
</dbReference>
<dbReference type="OrthoDB" id="8678477at2"/>
<reference evidence="3 4" key="1">
    <citation type="submission" date="2017-12" db="EMBL/GenBank/DDBJ databases">
        <title>Genome sequence of the active heterotrophic nitrifier-denitrifier, Cupriavidus pauculus UM1.</title>
        <authorList>
            <person name="Putonti C."/>
            <person name="Castignetti D."/>
        </authorList>
    </citation>
    <scope>NUCLEOTIDE SEQUENCE [LARGE SCALE GENOMIC DNA]</scope>
    <source>
        <strain evidence="3 4">UM1</strain>
    </source>
</reference>